<reference evidence="2" key="1">
    <citation type="journal article" date="2022" name="Mol. Ecol. Resour.">
        <title>The genomes of chicory, endive, great burdock and yacon provide insights into Asteraceae palaeo-polyploidization history and plant inulin production.</title>
        <authorList>
            <person name="Fan W."/>
            <person name="Wang S."/>
            <person name="Wang H."/>
            <person name="Wang A."/>
            <person name="Jiang F."/>
            <person name="Liu H."/>
            <person name="Zhao H."/>
            <person name="Xu D."/>
            <person name="Zhang Y."/>
        </authorList>
    </citation>
    <scope>NUCLEOTIDE SEQUENCE [LARGE SCALE GENOMIC DNA]</scope>
    <source>
        <strain evidence="2">cv. Niubang</strain>
    </source>
</reference>
<organism evidence="1 2">
    <name type="scientific">Arctium lappa</name>
    <name type="common">Greater burdock</name>
    <name type="synonym">Lappa major</name>
    <dbReference type="NCBI Taxonomy" id="4217"/>
    <lineage>
        <taxon>Eukaryota</taxon>
        <taxon>Viridiplantae</taxon>
        <taxon>Streptophyta</taxon>
        <taxon>Embryophyta</taxon>
        <taxon>Tracheophyta</taxon>
        <taxon>Spermatophyta</taxon>
        <taxon>Magnoliopsida</taxon>
        <taxon>eudicotyledons</taxon>
        <taxon>Gunneridae</taxon>
        <taxon>Pentapetalae</taxon>
        <taxon>asterids</taxon>
        <taxon>campanulids</taxon>
        <taxon>Asterales</taxon>
        <taxon>Asteraceae</taxon>
        <taxon>Carduoideae</taxon>
        <taxon>Cardueae</taxon>
        <taxon>Arctiinae</taxon>
        <taxon>Arctium</taxon>
    </lineage>
</organism>
<accession>A0ACB8Y1T3</accession>
<name>A0ACB8Y1T3_ARCLA</name>
<evidence type="ECO:0000313" key="2">
    <source>
        <dbReference type="Proteomes" id="UP001055879"/>
    </source>
</evidence>
<keyword evidence="2" id="KW-1185">Reference proteome</keyword>
<evidence type="ECO:0000313" key="1">
    <source>
        <dbReference type="EMBL" id="KAI3677732.1"/>
    </source>
</evidence>
<dbReference type="Proteomes" id="UP001055879">
    <property type="component" value="Linkage Group LG14"/>
</dbReference>
<reference evidence="1 2" key="2">
    <citation type="journal article" date="2022" name="Mol. Ecol. Resour.">
        <title>The genomes of chicory, endive, great burdock and yacon provide insights into Asteraceae paleo-polyploidization history and plant inulin production.</title>
        <authorList>
            <person name="Fan W."/>
            <person name="Wang S."/>
            <person name="Wang H."/>
            <person name="Wang A."/>
            <person name="Jiang F."/>
            <person name="Liu H."/>
            <person name="Zhao H."/>
            <person name="Xu D."/>
            <person name="Zhang Y."/>
        </authorList>
    </citation>
    <scope>NUCLEOTIDE SEQUENCE [LARGE SCALE GENOMIC DNA]</scope>
    <source>
        <strain evidence="2">cv. Niubang</strain>
    </source>
</reference>
<dbReference type="EMBL" id="CM042060">
    <property type="protein sequence ID" value="KAI3677732.1"/>
    <property type="molecule type" value="Genomic_DNA"/>
</dbReference>
<proteinExistence type="predicted"/>
<gene>
    <name evidence="1" type="ORF">L6452_36998</name>
</gene>
<comment type="caution">
    <text evidence="1">The sequence shown here is derived from an EMBL/GenBank/DDBJ whole genome shotgun (WGS) entry which is preliminary data.</text>
</comment>
<sequence>MSTSLSERDCAIMYMPEIPTIEVERDKLKDHNSSILKQIQEFKSKLLNSDKTSECAKCIDLLKSDFASINREREKEIKEKRKILKKKKKEIKEKEKDIKRKDDMIQTIKVIKLKESKITNLQSQLKTTEQRSLALQAESVELQQKFKAFEDKISALESKNADLKKNLQVDKDKAHLENVSTQKQFDISKKVIQEKKDLELRCIKLSKKVSEFEKILITERDTLSKERKNKSSEIEKKKSEKRNVGIFNEISEKTKNLDKDFEQERQIFESEISKLTSKISVLSSDIKDLEAANIDLSDKVSANVIVQSPVDNLTELVCSFKTASSSIHGKNVFKKKNVKPNNVKSNQIHPSNLFYDKSIDSPGSFYIKSLEKHSKKGQMVWRVKDSSNEQKKDKTSASTSNAKKNSKHTEMAQATLIASKNIKFIITESEVPKNNHLAWLDFHVVKYPHLVDAADFLKHLLTAYGLRKALRFPAKSKAGFDALPTDAELIQFLDDMEYFLGKQSSLHDPQQTTNKDSKGKHAFPTQLHLLPRNSVYKWEDRLPRSSEQDTAPDGLLGHSW</sequence>
<protein>
    <submittedName>
        <fullName evidence="1">Uncharacterized protein</fullName>
    </submittedName>
</protein>